<dbReference type="PRINTS" id="PR01782">
    <property type="entry name" value="MCEVIRFACTOR"/>
</dbReference>
<dbReference type="Proteomes" id="UP001501509">
    <property type="component" value="Unassembled WGS sequence"/>
</dbReference>
<keyword evidence="2" id="KW-0812">Transmembrane</keyword>
<dbReference type="PANTHER" id="PTHR33371">
    <property type="entry name" value="INTERMEMBRANE PHOSPHOLIPID TRANSPORT SYSTEM BINDING PROTEIN MLAD-RELATED"/>
    <property type="match status" value="1"/>
</dbReference>
<evidence type="ECO:0000259" key="3">
    <source>
        <dbReference type="Pfam" id="PF02470"/>
    </source>
</evidence>
<evidence type="ECO:0000313" key="5">
    <source>
        <dbReference type="EMBL" id="GAA2598178.1"/>
    </source>
</evidence>
<dbReference type="EMBL" id="BAAATD010000004">
    <property type="protein sequence ID" value="GAA2598178.1"/>
    <property type="molecule type" value="Genomic_DNA"/>
</dbReference>
<gene>
    <name evidence="5" type="ORF">GCM10010411_34630</name>
</gene>
<dbReference type="InterPro" id="IPR024516">
    <property type="entry name" value="Mce_C"/>
</dbReference>
<sequence length="362" mass="39059">MTQPTRVLPGPGPAKRRGRPRLKPLRERNPIPIAVLGLVFLLAFGMVAYRADELPIIGGGTTYKAYFSEAAGLKPGQEVRVAGVKVGKVTAVELDGAKVRVEFRVKDAWVGDRSTAMIMIKTLLGSKYLALDPLGANKQDPRQALGLDRTVAPYDVTTAFEDLGKTLRDIDTARLATSLTTISETFENTPASVRQALTGLSALSRVIATKDAELQQLLAGTKRLSGTLADQNAQFESLFEDGNLLLAELRRRREAIHALLVGTQRLGVELSGLVDDNDKQLGPTLAALDAVTTTLQRNQQNLDRAIKVSAPYTRLLANATGNGRWVDGYLCGTVPKEYLEGGRPIPDQPTAGCRPPRLTGGR</sequence>
<reference evidence="6" key="1">
    <citation type="journal article" date="2019" name="Int. J. Syst. Evol. Microbiol.">
        <title>The Global Catalogue of Microorganisms (GCM) 10K type strain sequencing project: providing services to taxonomists for standard genome sequencing and annotation.</title>
        <authorList>
            <consortium name="The Broad Institute Genomics Platform"/>
            <consortium name="The Broad Institute Genome Sequencing Center for Infectious Disease"/>
            <person name="Wu L."/>
            <person name="Ma J."/>
        </authorList>
    </citation>
    <scope>NUCLEOTIDE SEQUENCE [LARGE SCALE GENOMIC DNA]</scope>
    <source>
        <strain evidence="6">JCM 6833</strain>
    </source>
</reference>
<name>A0ABP6C6U4_9ACTN</name>
<dbReference type="InterPro" id="IPR052336">
    <property type="entry name" value="MlaD_Phospholipid_Transporter"/>
</dbReference>
<evidence type="ECO:0000256" key="2">
    <source>
        <dbReference type="SAM" id="Phobius"/>
    </source>
</evidence>
<dbReference type="RefSeq" id="WP_344542041.1">
    <property type="nucleotide sequence ID" value="NZ_BAAATD010000004.1"/>
</dbReference>
<accession>A0ABP6C6U4</accession>
<feature type="domain" description="Mammalian cell entry C-terminal" evidence="4">
    <location>
        <begin position="143"/>
        <end position="323"/>
    </location>
</feature>
<dbReference type="NCBIfam" id="TIGR00996">
    <property type="entry name" value="Mtu_fam_mce"/>
    <property type="match status" value="1"/>
</dbReference>
<feature type="region of interest" description="Disordered" evidence="1">
    <location>
        <begin position="1"/>
        <end position="23"/>
    </location>
</feature>
<keyword evidence="6" id="KW-1185">Reference proteome</keyword>
<feature type="compositionally biased region" description="Basic residues" evidence="1">
    <location>
        <begin position="14"/>
        <end position="23"/>
    </location>
</feature>
<feature type="region of interest" description="Disordered" evidence="1">
    <location>
        <begin position="341"/>
        <end position="362"/>
    </location>
</feature>
<organism evidence="5 6">
    <name type="scientific">Actinomadura fulvescens</name>
    <dbReference type="NCBI Taxonomy" id="46160"/>
    <lineage>
        <taxon>Bacteria</taxon>
        <taxon>Bacillati</taxon>
        <taxon>Actinomycetota</taxon>
        <taxon>Actinomycetes</taxon>
        <taxon>Streptosporangiales</taxon>
        <taxon>Thermomonosporaceae</taxon>
        <taxon>Actinomadura</taxon>
    </lineage>
</organism>
<proteinExistence type="predicted"/>
<dbReference type="InterPro" id="IPR005693">
    <property type="entry name" value="Mce"/>
</dbReference>
<keyword evidence="2" id="KW-1133">Transmembrane helix</keyword>
<feature type="transmembrane region" description="Helical" evidence="2">
    <location>
        <begin position="31"/>
        <end position="49"/>
    </location>
</feature>
<dbReference type="Pfam" id="PF02470">
    <property type="entry name" value="MlaD"/>
    <property type="match status" value="1"/>
</dbReference>
<comment type="caution">
    <text evidence="5">The sequence shown here is derived from an EMBL/GenBank/DDBJ whole genome shotgun (WGS) entry which is preliminary data.</text>
</comment>
<dbReference type="InterPro" id="IPR003399">
    <property type="entry name" value="Mce/MlaD"/>
</dbReference>
<dbReference type="Pfam" id="PF11887">
    <property type="entry name" value="Mce4_CUP1"/>
    <property type="match status" value="1"/>
</dbReference>
<keyword evidence="2" id="KW-0472">Membrane</keyword>
<dbReference type="PANTHER" id="PTHR33371:SF18">
    <property type="entry name" value="MCE-FAMILY PROTEIN MCE3C"/>
    <property type="match status" value="1"/>
</dbReference>
<feature type="domain" description="Mce/MlaD" evidence="3">
    <location>
        <begin position="60"/>
        <end position="133"/>
    </location>
</feature>
<protein>
    <submittedName>
        <fullName evidence="5">MCE family protein</fullName>
    </submittedName>
</protein>
<evidence type="ECO:0000256" key="1">
    <source>
        <dbReference type="SAM" id="MobiDB-lite"/>
    </source>
</evidence>
<evidence type="ECO:0000313" key="6">
    <source>
        <dbReference type="Proteomes" id="UP001501509"/>
    </source>
</evidence>
<evidence type="ECO:0000259" key="4">
    <source>
        <dbReference type="Pfam" id="PF11887"/>
    </source>
</evidence>